<dbReference type="InterPro" id="IPR029058">
    <property type="entry name" value="AB_hydrolase_fold"/>
</dbReference>
<dbReference type="AlphaFoldDB" id="A0A4U1FQU0"/>
<dbReference type="Gene3D" id="3.40.50.1820">
    <property type="entry name" value="alpha/beta hydrolase"/>
    <property type="match status" value="1"/>
</dbReference>
<protein>
    <recommendedName>
        <fullName evidence="1">Prolyl endopeptidase</fullName>
    </recommendedName>
    <alternativeName>
        <fullName evidence="2">Post-proline cleaving enzyme</fullName>
    </alternativeName>
</protein>
<dbReference type="InterPro" id="IPR051167">
    <property type="entry name" value="Prolyl_oligopep/macrocyclase"/>
</dbReference>
<dbReference type="InterPro" id="IPR001375">
    <property type="entry name" value="Peptidase_S9_cat"/>
</dbReference>
<dbReference type="GO" id="GO:0005829">
    <property type="term" value="C:cytosol"/>
    <property type="evidence" value="ECO:0007669"/>
    <property type="project" value="TreeGrafter"/>
</dbReference>
<accession>A0A4U1FQU0</accession>
<dbReference type="Proteomes" id="UP000308365">
    <property type="component" value="Unassembled WGS sequence"/>
</dbReference>
<name>A0A4U1FQU0_MONMO</name>
<dbReference type="SUPFAM" id="SSF53474">
    <property type="entry name" value="alpha/beta-Hydrolases"/>
    <property type="match status" value="1"/>
</dbReference>
<evidence type="ECO:0000256" key="2">
    <source>
        <dbReference type="ARBA" id="ARBA00029698"/>
    </source>
</evidence>
<dbReference type="GO" id="GO:0070012">
    <property type="term" value="F:oligopeptidase activity"/>
    <property type="evidence" value="ECO:0007669"/>
    <property type="project" value="TreeGrafter"/>
</dbReference>
<gene>
    <name evidence="4" type="ORF">EI555_018041</name>
</gene>
<reference evidence="5" key="1">
    <citation type="journal article" date="2019" name="IScience">
        <title>Narwhal Genome Reveals Long-Term Low Genetic Diversity despite Current Large Abundance Size.</title>
        <authorList>
            <person name="Westbury M.V."/>
            <person name="Petersen B."/>
            <person name="Garde E."/>
            <person name="Heide-Jorgensen M.P."/>
            <person name="Lorenzen E.D."/>
        </authorList>
    </citation>
    <scope>NUCLEOTIDE SEQUENCE [LARGE SCALE GENOMIC DNA]</scope>
</reference>
<proteinExistence type="predicted"/>
<dbReference type="GO" id="GO:0006508">
    <property type="term" value="P:proteolysis"/>
    <property type="evidence" value="ECO:0007669"/>
    <property type="project" value="InterPro"/>
</dbReference>
<evidence type="ECO:0000313" key="4">
    <source>
        <dbReference type="EMBL" id="TKC52592.1"/>
    </source>
</evidence>
<evidence type="ECO:0000313" key="5">
    <source>
        <dbReference type="Proteomes" id="UP000308365"/>
    </source>
</evidence>
<feature type="domain" description="Peptidase S9 prolyl oligopeptidase catalytic" evidence="3">
    <location>
        <begin position="46"/>
        <end position="74"/>
    </location>
</feature>
<dbReference type="GO" id="GO:0008236">
    <property type="term" value="F:serine-type peptidase activity"/>
    <property type="evidence" value="ECO:0007669"/>
    <property type="project" value="InterPro"/>
</dbReference>
<comment type="caution">
    <text evidence="4">The sequence shown here is derived from an EMBL/GenBank/DDBJ whole genome shotgun (WGS) entry which is preliminary data.</text>
</comment>
<dbReference type="PANTHER" id="PTHR42881">
    <property type="entry name" value="PROLYL ENDOPEPTIDASE"/>
    <property type="match status" value="1"/>
</dbReference>
<feature type="non-terminal residue" evidence="4">
    <location>
        <position position="1"/>
    </location>
</feature>
<evidence type="ECO:0000259" key="3">
    <source>
        <dbReference type="Pfam" id="PF00326"/>
    </source>
</evidence>
<sequence length="74" mass="8255">IFYPSKDGTKIPMFIVHKKGIKLDASHPAFLYGYGGFNISITPNYRLIFVRHMGGVLAVANIRGGGEYGETWHK</sequence>
<dbReference type="Pfam" id="PF00326">
    <property type="entry name" value="Peptidase_S9"/>
    <property type="match status" value="1"/>
</dbReference>
<organism evidence="4 5">
    <name type="scientific">Monodon monoceros</name>
    <name type="common">Narwhal</name>
    <name type="synonym">Ceratodon monodon</name>
    <dbReference type="NCBI Taxonomy" id="40151"/>
    <lineage>
        <taxon>Eukaryota</taxon>
        <taxon>Metazoa</taxon>
        <taxon>Chordata</taxon>
        <taxon>Craniata</taxon>
        <taxon>Vertebrata</taxon>
        <taxon>Euteleostomi</taxon>
        <taxon>Mammalia</taxon>
        <taxon>Eutheria</taxon>
        <taxon>Laurasiatheria</taxon>
        <taxon>Artiodactyla</taxon>
        <taxon>Whippomorpha</taxon>
        <taxon>Cetacea</taxon>
        <taxon>Odontoceti</taxon>
        <taxon>Monodontidae</taxon>
        <taxon>Monodon</taxon>
    </lineage>
</organism>
<feature type="non-terminal residue" evidence="4">
    <location>
        <position position="74"/>
    </location>
</feature>
<dbReference type="PANTHER" id="PTHR42881:SF2">
    <property type="entry name" value="PROLYL ENDOPEPTIDASE"/>
    <property type="match status" value="1"/>
</dbReference>
<evidence type="ECO:0000256" key="1">
    <source>
        <dbReference type="ARBA" id="ARBA00016310"/>
    </source>
</evidence>
<dbReference type="EMBL" id="RWIC01000024">
    <property type="protein sequence ID" value="TKC52592.1"/>
    <property type="molecule type" value="Genomic_DNA"/>
</dbReference>